<dbReference type="InterPro" id="IPR004358">
    <property type="entry name" value="Sig_transdc_His_kin-like_C"/>
</dbReference>
<organism evidence="6 7">
    <name type="scientific">Zoogloea oryzae</name>
    <dbReference type="NCBI Taxonomy" id="310767"/>
    <lineage>
        <taxon>Bacteria</taxon>
        <taxon>Pseudomonadati</taxon>
        <taxon>Pseudomonadota</taxon>
        <taxon>Betaproteobacteria</taxon>
        <taxon>Rhodocyclales</taxon>
        <taxon>Zoogloeaceae</taxon>
        <taxon>Zoogloea</taxon>
    </lineage>
</organism>
<dbReference type="EMBL" id="BSPX01000115">
    <property type="protein sequence ID" value="GLT24635.1"/>
    <property type="molecule type" value="Genomic_DNA"/>
</dbReference>
<dbReference type="PRINTS" id="PR00344">
    <property type="entry name" value="BCTRLSENSOR"/>
</dbReference>
<keyword evidence="4" id="KW-0472">Membrane</keyword>
<dbReference type="EC" id="2.7.13.3" evidence="2"/>
<dbReference type="Gene3D" id="3.30.565.10">
    <property type="entry name" value="Histidine kinase-like ATPase, C-terminal domain"/>
    <property type="match status" value="1"/>
</dbReference>
<keyword evidence="7" id="KW-1185">Reference proteome</keyword>
<feature type="domain" description="Histidine kinase" evidence="5">
    <location>
        <begin position="303"/>
        <end position="515"/>
    </location>
</feature>
<proteinExistence type="predicted"/>
<dbReference type="SUPFAM" id="SSF55874">
    <property type="entry name" value="ATPase domain of HSP90 chaperone/DNA topoisomerase II/histidine kinase"/>
    <property type="match status" value="1"/>
</dbReference>
<feature type="transmembrane region" description="Helical" evidence="4">
    <location>
        <begin position="151"/>
        <end position="170"/>
    </location>
</feature>
<evidence type="ECO:0000256" key="3">
    <source>
        <dbReference type="ARBA" id="ARBA00022553"/>
    </source>
</evidence>
<accession>A0ABQ6FKF1</accession>
<dbReference type="InterPro" id="IPR036890">
    <property type="entry name" value="HATPase_C_sf"/>
</dbReference>
<evidence type="ECO:0000313" key="7">
    <source>
        <dbReference type="Proteomes" id="UP001157167"/>
    </source>
</evidence>
<feature type="transmembrane region" description="Helical" evidence="4">
    <location>
        <begin position="229"/>
        <end position="250"/>
    </location>
</feature>
<feature type="transmembrane region" description="Helical" evidence="4">
    <location>
        <begin position="190"/>
        <end position="217"/>
    </location>
</feature>
<dbReference type="Pfam" id="PF00512">
    <property type="entry name" value="HisKA"/>
    <property type="match status" value="1"/>
</dbReference>
<comment type="catalytic activity">
    <reaction evidence="1">
        <text>ATP + protein L-histidine = ADP + protein N-phospho-L-histidine.</text>
        <dbReference type="EC" id="2.7.13.3"/>
    </reaction>
</comment>
<dbReference type="InterPro" id="IPR005467">
    <property type="entry name" value="His_kinase_dom"/>
</dbReference>
<gene>
    <name evidence="6" type="ORF">GCM10007933_41230</name>
</gene>
<comment type="caution">
    <text evidence="6">The sequence shown here is derived from an EMBL/GenBank/DDBJ whole genome shotgun (WGS) entry which is preliminary data.</text>
</comment>
<dbReference type="SUPFAM" id="SSF47384">
    <property type="entry name" value="Homodimeric domain of signal transducing histidine kinase"/>
    <property type="match status" value="1"/>
</dbReference>
<evidence type="ECO:0000256" key="2">
    <source>
        <dbReference type="ARBA" id="ARBA00012438"/>
    </source>
</evidence>
<dbReference type="PANTHER" id="PTHR43547:SF2">
    <property type="entry name" value="HYBRID SIGNAL TRANSDUCTION HISTIDINE KINASE C"/>
    <property type="match status" value="1"/>
</dbReference>
<dbReference type="SMART" id="SM00387">
    <property type="entry name" value="HATPase_c"/>
    <property type="match status" value="1"/>
</dbReference>
<dbReference type="CDD" id="cd00082">
    <property type="entry name" value="HisKA"/>
    <property type="match status" value="1"/>
</dbReference>
<keyword evidence="3" id="KW-0597">Phosphoprotein</keyword>
<evidence type="ECO:0000256" key="1">
    <source>
        <dbReference type="ARBA" id="ARBA00000085"/>
    </source>
</evidence>
<dbReference type="Proteomes" id="UP001157167">
    <property type="component" value="Unassembled WGS sequence"/>
</dbReference>
<dbReference type="InterPro" id="IPR003594">
    <property type="entry name" value="HATPase_dom"/>
</dbReference>
<keyword evidence="4" id="KW-0812">Transmembrane</keyword>
<protein>
    <recommendedName>
        <fullName evidence="2">histidine kinase</fullName>
        <ecNumber evidence="2">2.7.13.3</ecNumber>
    </recommendedName>
</protein>
<dbReference type="PROSITE" id="PS50109">
    <property type="entry name" value="HIS_KIN"/>
    <property type="match status" value="1"/>
</dbReference>
<name>A0ABQ6FKF1_9RHOO</name>
<dbReference type="RefSeq" id="WP_284189806.1">
    <property type="nucleotide sequence ID" value="NZ_BSPX01000115.1"/>
</dbReference>
<dbReference type="InterPro" id="IPR003661">
    <property type="entry name" value="HisK_dim/P_dom"/>
</dbReference>
<reference evidence="7" key="1">
    <citation type="journal article" date="2019" name="Int. J. Syst. Evol. Microbiol.">
        <title>The Global Catalogue of Microorganisms (GCM) 10K type strain sequencing project: providing services to taxonomists for standard genome sequencing and annotation.</title>
        <authorList>
            <consortium name="The Broad Institute Genomics Platform"/>
            <consortium name="The Broad Institute Genome Sequencing Center for Infectious Disease"/>
            <person name="Wu L."/>
            <person name="Ma J."/>
        </authorList>
    </citation>
    <scope>NUCLEOTIDE SEQUENCE [LARGE SCALE GENOMIC DNA]</scope>
    <source>
        <strain evidence="7">NBRC 102407</strain>
    </source>
</reference>
<feature type="transmembrane region" description="Helical" evidence="4">
    <location>
        <begin position="111"/>
        <end position="139"/>
    </location>
</feature>
<feature type="transmembrane region" description="Helical" evidence="4">
    <location>
        <begin position="262"/>
        <end position="279"/>
    </location>
</feature>
<evidence type="ECO:0000256" key="4">
    <source>
        <dbReference type="SAM" id="Phobius"/>
    </source>
</evidence>
<dbReference type="SMART" id="SM00388">
    <property type="entry name" value="HisKA"/>
    <property type="match status" value="1"/>
</dbReference>
<dbReference type="Pfam" id="PF02518">
    <property type="entry name" value="HATPase_c"/>
    <property type="match status" value="1"/>
</dbReference>
<dbReference type="InterPro" id="IPR036097">
    <property type="entry name" value="HisK_dim/P_sf"/>
</dbReference>
<dbReference type="Gene3D" id="1.10.287.130">
    <property type="match status" value="1"/>
</dbReference>
<keyword evidence="4" id="KW-1133">Transmembrane helix</keyword>
<evidence type="ECO:0000259" key="5">
    <source>
        <dbReference type="PROSITE" id="PS50109"/>
    </source>
</evidence>
<evidence type="ECO:0000313" key="6">
    <source>
        <dbReference type="EMBL" id="GLT24635.1"/>
    </source>
</evidence>
<sequence>MRKHLLPLVFVSLYIALDAASFIHPLHGLNITPWNPAPALGLVYVLRQGPLARGAFVVAVVASEFLVRGVHLEWWRSLLSALMLAGGYLALAEVLRRRMEPGSLLDGRSALLGWMVPVVLGTFLNSVVFITGLCALGLLPAEGWRSGVLQFWVGDMVGIALAMPLFWWLAGERGRLMLKAALLRWETLGYALLCVVALLVAFGLGGGSGFKLFYWLFVPIAWAAARQGMAGAIVSAMLLQIGVIVAVQWLDFSAVTVAELQMLAFVMALIGFLIGGVVDEQRRTSDELRQTLRLAAAGEMAGALAHELNQPLTAMGAYASAYDTLKARGESGARLDAAIHGMRSEARRAGEVVQRLRDFFRTGATRLEDVALCSLVEAAAEHYRDKAAAAGIAFTVNEVPDIHLLADRLQLEVVLRNLLSNAFDAVQVQATGPRRVSVRADVLVDDQVCICVEDSGPGLTARELGLVFESFYSGKSNGMGLGLAISRAIAEAHGGSLTGEVAGHGQFRLVLPIREAITQ</sequence>
<feature type="transmembrane region" description="Helical" evidence="4">
    <location>
        <begin position="74"/>
        <end position="91"/>
    </location>
</feature>
<dbReference type="PANTHER" id="PTHR43547">
    <property type="entry name" value="TWO-COMPONENT HISTIDINE KINASE"/>
    <property type="match status" value="1"/>
</dbReference>